<dbReference type="SMART" id="SM00360">
    <property type="entry name" value="RRM"/>
    <property type="match status" value="1"/>
</dbReference>
<dbReference type="Pfam" id="PF00076">
    <property type="entry name" value="RRM_1"/>
    <property type="match status" value="1"/>
</dbReference>
<feature type="region of interest" description="Disordered" evidence="3">
    <location>
        <begin position="68"/>
        <end position="176"/>
    </location>
</feature>
<dbReference type="PANTHER" id="PTHR23295">
    <property type="entry name" value="NUCLEAR RECEPTOR COACTIVATOR 5-RELATED"/>
    <property type="match status" value="1"/>
</dbReference>
<organism evidence="5">
    <name type="scientific">Lepeophtheirus salmonis</name>
    <name type="common">Salmon louse</name>
    <name type="synonym">Caligus salmonis</name>
    <dbReference type="NCBI Taxonomy" id="72036"/>
    <lineage>
        <taxon>Eukaryota</taxon>
        <taxon>Metazoa</taxon>
        <taxon>Ecdysozoa</taxon>
        <taxon>Arthropoda</taxon>
        <taxon>Crustacea</taxon>
        <taxon>Multicrustacea</taxon>
        <taxon>Hexanauplia</taxon>
        <taxon>Copepoda</taxon>
        <taxon>Siphonostomatoida</taxon>
        <taxon>Caligidae</taxon>
        <taxon>Lepeophtheirus</taxon>
    </lineage>
</organism>
<reference evidence="5" key="1">
    <citation type="submission" date="2014-05" db="EMBL/GenBank/DDBJ databases">
        <authorList>
            <person name="Chronopoulou M."/>
        </authorList>
    </citation>
    <scope>NUCLEOTIDE SEQUENCE</scope>
    <source>
        <tissue evidence="5">Whole organism</tissue>
    </source>
</reference>
<protein>
    <recommendedName>
        <fullName evidence="4">RRM domain-containing protein</fullName>
    </recommendedName>
</protein>
<dbReference type="OrthoDB" id="10044938at2759"/>
<feature type="compositionally biased region" description="Basic and acidic residues" evidence="3">
    <location>
        <begin position="125"/>
        <end position="138"/>
    </location>
</feature>
<accession>A0A0K2TF87</accession>
<dbReference type="GO" id="GO:0003723">
    <property type="term" value="F:RNA binding"/>
    <property type="evidence" value="ECO:0007669"/>
    <property type="project" value="UniProtKB-UniRule"/>
</dbReference>
<dbReference type="SUPFAM" id="SSF54928">
    <property type="entry name" value="RNA-binding domain, RBD"/>
    <property type="match status" value="1"/>
</dbReference>
<dbReference type="InterPro" id="IPR052600">
    <property type="entry name" value="Nuc_rcpt_coact/corep"/>
</dbReference>
<dbReference type="InterPro" id="IPR012677">
    <property type="entry name" value="Nucleotide-bd_a/b_plait_sf"/>
</dbReference>
<evidence type="ECO:0000256" key="2">
    <source>
        <dbReference type="PROSITE-ProRule" id="PRU00176"/>
    </source>
</evidence>
<proteinExistence type="predicted"/>
<evidence type="ECO:0000259" key="4">
    <source>
        <dbReference type="PROSITE" id="PS50102"/>
    </source>
</evidence>
<dbReference type="AlphaFoldDB" id="A0A0K2TF87"/>
<feature type="region of interest" description="Disordered" evidence="3">
    <location>
        <begin position="495"/>
        <end position="520"/>
    </location>
</feature>
<dbReference type="PANTHER" id="PTHR23295:SF6">
    <property type="entry name" value="NEOSIN, ISOFORM A"/>
    <property type="match status" value="1"/>
</dbReference>
<keyword evidence="1 2" id="KW-0694">RNA-binding</keyword>
<feature type="compositionally biased region" description="Basic residues" evidence="3">
    <location>
        <begin position="100"/>
        <end position="113"/>
    </location>
</feature>
<dbReference type="EMBL" id="HACA01007327">
    <property type="protein sequence ID" value="CDW24688.1"/>
    <property type="molecule type" value="Transcribed_RNA"/>
</dbReference>
<feature type="compositionally biased region" description="Gly residues" evidence="3">
    <location>
        <begin position="161"/>
        <end position="171"/>
    </location>
</feature>
<feature type="region of interest" description="Disordered" evidence="3">
    <location>
        <begin position="383"/>
        <end position="404"/>
    </location>
</feature>
<dbReference type="InterPro" id="IPR000504">
    <property type="entry name" value="RRM_dom"/>
</dbReference>
<sequence length="520" mass="58499">MEDRRHHDEFPPNSRIFIGNLDPSVYEEDIKSTFKRYGRIGEIVMRKSFAFVQFDSPDQAQNAIAKENGESIKSRKMSLSLAKARNSKHERKEDVPFHSQNKRSRHENPRRRQNSGGGPPTRWGGRVEKDRDHHRDEQPSFYDRQQSQPQMGDHGDHYHGNMGGRSGGGPYGDRNVAAYDQFSQSIQPGPSFRQNDTNPYEGAPCSSGMSAFEISSNLPNFDRGNQQERRTNDVEIVCSNRSIIEYAESIENRLISMGLKVDVLYPNPDFPLSKVLGSITNRGVRYAMLITPMSRENRSVTLNVLQGVQQEHRNMPLDDAFYFVSNNLSSGGNYEGNMPKSHPREIMTLLELLIQNKTLALSDYDDLIRYLCKCREEVLGNDNERNIPSHSFSGPSSGHSQGNFQAKQGDYYEKILNILNNKSDVSSRYNESRSNDQNESAPINPSLQKAIDSLIKTGPNLLNQIKKLEVPPRESTDSNVNNVLSSYYSSLFKNDNSNNRPSGSGGGGNNNLFSAYGGGN</sequence>
<dbReference type="EMBL" id="HACA01007328">
    <property type="protein sequence ID" value="CDW24689.1"/>
    <property type="molecule type" value="Transcribed_RNA"/>
</dbReference>
<evidence type="ECO:0000313" key="5">
    <source>
        <dbReference type="EMBL" id="CDW24689.1"/>
    </source>
</evidence>
<evidence type="ECO:0000256" key="3">
    <source>
        <dbReference type="SAM" id="MobiDB-lite"/>
    </source>
</evidence>
<name>A0A0K2TF87_LEPSM</name>
<dbReference type="Gene3D" id="3.40.50.800">
    <property type="entry name" value="Anticodon-binding domain"/>
    <property type="match status" value="1"/>
</dbReference>
<evidence type="ECO:0000256" key="1">
    <source>
        <dbReference type="ARBA" id="ARBA00022884"/>
    </source>
</evidence>
<dbReference type="Gene3D" id="3.30.70.330">
    <property type="match status" value="1"/>
</dbReference>
<dbReference type="InterPro" id="IPR035979">
    <property type="entry name" value="RBD_domain_sf"/>
</dbReference>
<dbReference type="PROSITE" id="PS50102">
    <property type="entry name" value="RRM"/>
    <property type="match status" value="1"/>
</dbReference>
<feature type="compositionally biased region" description="Low complexity" evidence="3">
    <location>
        <begin position="388"/>
        <end position="400"/>
    </location>
</feature>
<dbReference type="SUPFAM" id="SSF52954">
    <property type="entry name" value="Class II aaRS ABD-related"/>
    <property type="match status" value="1"/>
</dbReference>
<dbReference type="InterPro" id="IPR036621">
    <property type="entry name" value="Anticodon-bd_dom_sf"/>
</dbReference>
<feature type="domain" description="RRM" evidence="4">
    <location>
        <begin position="14"/>
        <end position="84"/>
    </location>
</feature>